<reference evidence="8" key="1">
    <citation type="journal article" date="2015" name="Genome Announc.">
        <title>Draft genome sequence of the fungus Penicillium brasilianum MG11.</title>
        <authorList>
            <person name="Horn F."/>
            <person name="Linde J."/>
            <person name="Mattern D.J."/>
            <person name="Walther G."/>
            <person name="Guthke R."/>
            <person name="Brakhage A.A."/>
            <person name="Valiante V."/>
        </authorList>
    </citation>
    <scope>NUCLEOTIDE SEQUENCE [LARGE SCALE GENOMIC DNA]</scope>
    <source>
        <strain evidence="8">MG11</strain>
    </source>
</reference>
<dbReference type="Gene3D" id="1.25.40.20">
    <property type="entry name" value="Ankyrin repeat-containing domain"/>
    <property type="match status" value="8"/>
</dbReference>
<sequence length="1985" mass="221921">MSESESSEHAQGFVLVDRKDAQDPALNKLKVWLNPTDSDSPASEYRKHLHSHAAGTGEWIFETQQYRDWSQSDTVGNLWIRGIPGCGKSVVAASLISRLQRLDTPSVPVLFFFFREIIQTNRSPQSLVQDFCHKLIDHSPLIQANLKKLRKDFPDELPFDKIWEALSTAVRAMEKIYCVVDALDEMELGHDQWLENFLNLGRQFPQSIKTIVTSRQVPHVEKHMFKTHLVDLRLDRRRVDRDISIYVSKRLENSQLNLPPGDTEMIMTAICERGNGLFLYARLMLDELLRNPEDLQSRVHNLPHGLGDMYSDILRENAASSGISSDLQRLILEWITHSARPLRLLELAAMIEASPERIYFGSDVKLAIKTSCGPLLEICEDGVVQIIHHSLTEFILNRDVEHIAMNHQNREFAIIDSQAVHRKIAHTCMDYLTSGCFQQWKLTKYRVYEPKERQSLYLQFYFLRYATLEWPLHVAKAGDDLELLERLGEFCRDGNHDYEAWNDLWRAGQGEDVPQRCSALHVAAYTGLSSLAQYLLSQGADPGSKDDDGRTPLMYAVMKNHDKVVSILLRNNASHDKVVTGRYASRKHSLLYYACKLNHTPVVRALINGGVDPMAKENDLGTSRTTYCEIIEKTLVYGVRFQISALGCACQNGHVEAVRELMKHISPVNLCAGNLHLAARAGKAETVAALLENEHVRLTINDRDSDGNTPLYLAACIRSASTIRVLLDHGADVAVRSLNRNSPPEPPAGMDPRLNFEASPSYTPLHGWCIGFPRDEYEFLEGQDMIPALDLLLQAGCDINAKDYRGRTTLFGWPHLHWADLSAGEFVAALLDRGADATVVDDEGQTPLHSLNARPFEKALRLLINAGVDINAQRKKDGLTALMCTALMQNHTDPAVFHELKADFDLQDWEGNTAFHHYFRRNPAGKDCYLETWLSFSNLQIQNSLGRVPLHEFMYRQGGYVDMKKKELQPLFEMVKRGVSLESKDRLGRTALLIALVDTKGTSLQFIEELLKLGANAQAVDYRGKSALHYAFKPFQKNHASKDESVNIIRCLIEAGANLQAIDHEGNTTFHDMIGHQPTNLYDSWPRMEKRALQAIEMGVPYQQANSQGRAALHVAAAIGNDHGYNNSAKVMTRLEFLLRPNMPFDVNARDNDGVTPLHVASAVSDTNSLILIENGAEVQAKDRLGRSPLHFAAMAGESNVVGLLTEIYRQRSIDIDQQCTERRSALHQAARSGNSEAVRLLLQAGANAFLADRLGRTPLHAAAEFEVRTHARRMQTQTESTVDEPTTPKSRMGFSASKPRDAFSRMELIVSDEYDARCIQEVIQLLLAANASPDQVDTNGHRPLDVAVMLGCSPVVDELKLSMEDTKLQSLDPIGESILTVTESRVRELLESTQIPEDRTLFFERVFSTGNERLAEAFVRNQPMKLNNEEESPLCLLARWGFTSMMEKLLPYTEDLGGLVPSLLKFAAKRSHSNLAMLTLLIKHLPKDDTNSLGTLLGEFSAGMRWWHPRALSLLLEAGADPNVSLPGGLNPLLISLSPYRGEGSEKNRCYKWGNETIDILLKHGADPNGVPEKGWWTPLAAAIQGRCDVETIQRLINHGAEVNIDRYSLVDTAIGLESHEVLEVLLQAGANPNGHGDQFPLINAARRWETAEPAMRLLLQYGADPLHPTEDGSSTVFHELCCGNHPIQLILESSVDLDVTDGSGCTPLIRATNTVWRRNFRLAAIDLIEAGANVHAVDHTGSSALHYAASWGNLEVVRALLNKSLSLSARSNEGFTPLTTALKSYSTPKSHYRKELCTTINFLLDQGADPLSTLPDGRTALHCIAGMLMNYSNVDRQQQLEQDNGEDLFATASQLYQRFLDAGCDREARDNEGNTPIFFYASGPKSDIRSNVPPPRLSNPEDYKKMFSEHDFHKINYTGDSLLHVIARREEWPCDADVCEGIFSALVELGLSPWEENRSGQTALDIAAAHEKQEILALFARDD</sequence>
<dbReference type="InterPro" id="IPR027417">
    <property type="entry name" value="P-loop_NTPase"/>
</dbReference>
<feature type="repeat" description="ANK" evidence="3">
    <location>
        <begin position="515"/>
        <end position="547"/>
    </location>
</feature>
<dbReference type="OrthoDB" id="21416at2759"/>
<feature type="domain" description="NACHT" evidence="6">
    <location>
        <begin position="76"/>
        <end position="215"/>
    </location>
</feature>
<evidence type="ECO:0008006" key="9">
    <source>
        <dbReference type="Google" id="ProtNLM"/>
    </source>
</evidence>
<gene>
    <name evidence="7" type="ORF">PMG11_04644</name>
</gene>
<evidence type="ECO:0000256" key="4">
    <source>
        <dbReference type="SAM" id="MobiDB-lite"/>
    </source>
</evidence>
<feature type="repeat" description="ANK" evidence="3">
    <location>
        <begin position="1222"/>
        <end position="1254"/>
    </location>
</feature>
<dbReference type="EMBL" id="CDHK01000004">
    <property type="protein sequence ID" value="CEO60000.1"/>
    <property type="molecule type" value="Genomic_DNA"/>
</dbReference>
<feature type="repeat" description="ANK" evidence="3">
    <location>
        <begin position="706"/>
        <end position="738"/>
    </location>
</feature>
<evidence type="ECO:0000256" key="2">
    <source>
        <dbReference type="ARBA" id="ARBA00023043"/>
    </source>
</evidence>
<dbReference type="Gene3D" id="3.40.50.300">
    <property type="entry name" value="P-loop containing nucleotide triphosphate hydrolases"/>
    <property type="match status" value="1"/>
</dbReference>
<dbReference type="SUPFAM" id="SSF52540">
    <property type="entry name" value="P-loop containing nucleoside triphosphate hydrolases"/>
    <property type="match status" value="1"/>
</dbReference>
<feature type="repeat" description="ANK" evidence="3">
    <location>
        <begin position="1023"/>
        <end position="1064"/>
    </location>
</feature>
<dbReference type="SUPFAM" id="SSF48403">
    <property type="entry name" value="Ankyrin repeat"/>
    <property type="match status" value="6"/>
</dbReference>
<dbReference type="GO" id="GO:0006508">
    <property type="term" value="P:proteolysis"/>
    <property type="evidence" value="ECO:0007669"/>
    <property type="project" value="InterPro"/>
</dbReference>
<dbReference type="PRINTS" id="PR01415">
    <property type="entry name" value="ANKYRIN"/>
</dbReference>
<name>A0A0F7VIB7_PENBI</name>
<dbReference type="SMART" id="SM00248">
    <property type="entry name" value="ANK"/>
    <property type="match status" value="20"/>
</dbReference>
<evidence type="ECO:0000313" key="8">
    <source>
        <dbReference type="Proteomes" id="UP000042958"/>
    </source>
</evidence>
<feature type="compositionally biased region" description="Polar residues" evidence="4">
    <location>
        <begin position="1275"/>
        <end position="1290"/>
    </location>
</feature>
<evidence type="ECO:0000259" key="5">
    <source>
        <dbReference type="PROSITE" id="PS50175"/>
    </source>
</evidence>
<dbReference type="Pfam" id="PF24883">
    <property type="entry name" value="NPHP3_N"/>
    <property type="match status" value="1"/>
</dbReference>
<keyword evidence="1" id="KW-0677">Repeat</keyword>
<feature type="domain" description="Peptidase A2" evidence="5">
    <location>
        <begin position="827"/>
        <end position="840"/>
    </location>
</feature>
<feature type="region of interest" description="Disordered" evidence="4">
    <location>
        <begin position="1273"/>
        <end position="1298"/>
    </location>
</feature>
<dbReference type="InterPro" id="IPR002110">
    <property type="entry name" value="Ankyrin_rpt"/>
</dbReference>
<dbReference type="PROSITE" id="PS50297">
    <property type="entry name" value="ANK_REP_REGION"/>
    <property type="match status" value="7"/>
</dbReference>
<dbReference type="PANTHER" id="PTHR24123">
    <property type="entry name" value="ANKYRIN REPEAT-CONTAINING"/>
    <property type="match status" value="1"/>
</dbReference>
<feature type="repeat" description="ANK" evidence="3">
    <location>
        <begin position="1153"/>
        <end position="1184"/>
    </location>
</feature>
<dbReference type="Pfam" id="PF12796">
    <property type="entry name" value="Ank_2"/>
    <property type="match status" value="4"/>
</dbReference>
<dbReference type="InterPro" id="IPR051165">
    <property type="entry name" value="Multifunctional_ANK_Repeat"/>
</dbReference>
<dbReference type="Pfam" id="PF22939">
    <property type="entry name" value="WHD_GPIID"/>
    <property type="match status" value="1"/>
</dbReference>
<organism evidence="7 8">
    <name type="scientific">Penicillium brasilianum</name>
    <dbReference type="NCBI Taxonomy" id="104259"/>
    <lineage>
        <taxon>Eukaryota</taxon>
        <taxon>Fungi</taxon>
        <taxon>Dikarya</taxon>
        <taxon>Ascomycota</taxon>
        <taxon>Pezizomycotina</taxon>
        <taxon>Eurotiomycetes</taxon>
        <taxon>Eurotiomycetidae</taxon>
        <taxon>Eurotiales</taxon>
        <taxon>Aspergillaceae</taxon>
        <taxon>Penicillium</taxon>
    </lineage>
</organism>
<feature type="repeat" description="ANK" evidence="3">
    <location>
        <begin position="843"/>
        <end position="875"/>
    </location>
</feature>
<dbReference type="GO" id="GO:0004190">
    <property type="term" value="F:aspartic-type endopeptidase activity"/>
    <property type="evidence" value="ECO:0007669"/>
    <property type="project" value="InterPro"/>
</dbReference>
<dbReference type="PROSITE" id="PS50175">
    <property type="entry name" value="ASP_PROT_RETROV"/>
    <property type="match status" value="1"/>
</dbReference>
<feature type="repeat" description="ANK" evidence="3">
    <location>
        <begin position="1742"/>
        <end position="1774"/>
    </location>
</feature>
<keyword evidence="8" id="KW-1185">Reference proteome</keyword>
<dbReference type="InterPro" id="IPR036770">
    <property type="entry name" value="Ankyrin_rpt-contain_sf"/>
</dbReference>
<dbReference type="InterPro" id="IPR001995">
    <property type="entry name" value="Peptidase_A2_cat"/>
</dbReference>
<dbReference type="InterPro" id="IPR007111">
    <property type="entry name" value="NACHT_NTPase"/>
</dbReference>
<dbReference type="PANTHER" id="PTHR24123:SF33">
    <property type="entry name" value="PROTEIN HOS4"/>
    <property type="match status" value="1"/>
</dbReference>
<dbReference type="InterPro" id="IPR056884">
    <property type="entry name" value="NPHP3-like_N"/>
</dbReference>
<feature type="repeat" description="ANK" evidence="3">
    <location>
        <begin position="548"/>
        <end position="574"/>
    </location>
</feature>
<evidence type="ECO:0000259" key="6">
    <source>
        <dbReference type="PROSITE" id="PS50837"/>
    </source>
</evidence>
<accession>A0A0F7VIB7</accession>
<dbReference type="STRING" id="104259.A0A0F7VIB7"/>
<feature type="repeat" description="ANK" evidence="3">
    <location>
        <begin position="1185"/>
        <end position="1207"/>
    </location>
</feature>
<evidence type="ECO:0000256" key="3">
    <source>
        <dbReference type="PROSITE-ProRule" id="PRU00023"/>
    </source>
</evidence>
<keyword evidence="2 3" id="KW-0040">ANK repeat</keyword>
<dbReference type="InterPro" id="IPR054471">
    <property type="entry name" value="GPIID_WHD"/>
</dbReference>
<evidence type="ECO:0000256" key="1">
    <source>
        <dbReference type="ARBA" id="ARBA00022737"/>
    </source>
</evidence>
<dbReference type="PROSITE" id="PS50088">
    <property type="entry name" value="ANK_REPEAT"/>
    <property type="match status" value="9"/>
</dbReference>
<dbReference type="Proteomes" id="UP000042958">
    <property type="component" value="Unassembled WGS sequence"/>
</dbReference>
<proteinExistence type="predicted"/>
<protein>
    <recommendedName>
        <fullName evidence="9">NACHT domain-containing protein</fullName>
    </recommendedName>
</protein>
<dbReference type="PROSITE" id="PS50837">
    <property type="entry name" value="NACHT"/>
    <property type="match status" value="1"/>
</dbReference>
<evidence type="ECO:0000313" key="7">
    <source>
        <dbReference type="EMBL" id="CEO60000.1"/>
    </source>
</evidence>